<dbReference type="EMBL" id="CP150484">
    <property type="protein sequence ID" value="WYW18167.1"/>
    <property type="molecule type" value="Genomic_DNA"/>
</dbReference>
<accession>A0ACD5BFW1</accession>
<keyword evidence="2" id="KW-1185">Reference proteome</keyword>
<organism evidence="1 2">
    <name type="scientific">Amycolatopsis coloradensis</name>
    <dbReference type="NCBI Taxonomy" id="76021"/>
    <lineage>
        <taxon>Bacteria</taxon>
        <taxon>Bacillati</taxon>
        <taxon>Actinomycetota</taxon>
        <taxon>Actinomycetes</taxon>
        <taxon>Pseudonocardiales</taxon>
        <taxon>Pseudonocardiaceae</taxon>
        <taxon>Amycolatopsis</taxon>
    </lineage>
</organism>
<name>A0ACD5BFW1_9PSEU</name>
<evidence type="ECO:0000313" key="2">
    <source>
        <dbReference type="Proteomes" id="UP001456344"/>
    </source>
</evidence>
<protein>
    <submittedName>
        <fullName evidence="1">Phosphopantetheine-binding protein</fullName>
    </submittedName>
</protein>
<dbReference type="Proteomes" id="UP001456344">
    <property type="component" value="Chromosome"/>
</dbReference>
<reference evidence="1" key="1">
    <citation type="submission" date="2023-10" db="EMBL/GenBank/DDBJ databases">
        <title>Whole genome sequencing of actinobacterial strain Amycolatopsis sp. (BCA-696) identifies the underlying plant growth-promoting genes.</title>
        <authorList>
            <person name="Gandham P."/>
            <person name="Vadla N."/>
            <person name="Saji A."/>
            <person name="Srinivas V."/>
            <person name="Ruperao P."/>
            <person name="Selvanayagam S."/>
            <person name="Saxena R.K."/>
            <person name="Rathore A."/>
            <person name="Gopalakrishnan S."/>
            <person name="Thakur V."/>
        </authorList>
    </citation>
    <scope>NUCLEOTIDE SEQUENCE</scope>
    <source>
        <strain evidence="1">BCA-696</strain>
    </source>
</reference>
<sequence length="85" mass="9431">MTQPLTQDRAHAAIRSALRGFATEADLESLDPGENLREALELDSLDFLTFVERLSGTLGGRIEESDYGKLATMDSTTEFLLARER</sequence>
<evidence type="ECO:0000313" key="1">
    <source>
        <dbReference type="EMBL" id="WYW18167.1"/>
    </source>
</evidence>
<gene>
    <name evidence="1" type="ORF">LCL61_21730</name>
</gene>
<proteinExistence type="predicted"/>